<feature type="active site" description="Nucleophile" evidence="1">
    <location>
        <position position="226"/>
    </location>
</feature>
<evidence type="ECO:0000256" key="2">
    <source>
        <dbReference type="SAM" id="MobiDB-lite"/>
    </source>
</evidence>
<keyword evidence="1" id="KW-0133">Cell shape</keyword>
<dbReference type="Pfam" id="PF03734">
    <property type="entry name" value="YkuD"/>
    <property type="match status" value="1"/>
</dbReference>
<feature type="region of interest" description="Disordered" evidence="2">
    <location>
        <begin position="26"/>
        <end position="77"/>
    </location>
</feature>
<gene>
    <name evidence="4" type="ORF">STSU_031180</name>
</gene>
<sequence length="259" mass="27238">MNPTPDSPRTRRAALALGAAALLSACSAEEKGRSGDRNPPGPGPGAAAPDSPPSPAAAAARRPADIPGLGPRTRATIGARTRQALVVTGESADSNVCRAVLYERHPALGWRAASAVWPARNGHRGWSGHHLQGDLRSPVGTFTLTDAGGRLPDPGTELPYHRDPIYTLGGRNFEGEPKAGAFDYVVAVDYNRYPGRTPSDWGRPLGTRRGGGIWVHIGHGGGTEGCIGLPRDRMQELLRALRRAARPVIVMGPADALAR</sequence>
<comment type="pathway">
    <text evidence="1">Cell wall biogenesis; peptidoglycan biosynthesis.</text>
</comment>
<dbReference type="PANTHER" id="PTHR38589:SF1">
    <property type="entry name" value="BLR0621 PROTEIN"/>
    <property type="match status" value="1"/>
</dbReference>
<dbReference type="PROSITE" id="PS52029">
    <property type="entry name" value="LD_TPASE"/>
    <property type="match status" value="1"/>
</dbReference>
<dbReference type="GO" id="GO:0071555">
    <property type="term" value="P:cell wall organization"/>
    <property type="evidence" value="ECO:0007669"/>
    <property type="project" value="UniProtKB-UniRule"/>
</dbReference>
<feature type="active site" description="Proton donor/acceptor" evidence="1">
    <location>
        <position position="216"/>
    </location>
</feature>
<dbReference type="AlphaFoldDB" id="A0A7G3ULT2"/>
<dbReference type="PANTHER" id="PTHR38589">
    <property type="entry name" value="BLR0621 PROTEIN"/>
    <property type="match status" value="1"/>
</dbReference>
<accession>A0A7G3ULT2</accession>
<dbReference type="Proteomes" id="UP000005940">
    <property type="component" value="Chromosome"/>
</dbReference>
<keyword evidence="1" id="KW-0573">Peptidoglycan synthesis</keyword>
<dbReference type="GO" id="GO:0009252">
    <property type="term" value="P:peptidoglycan biosynthetic process"/>
    <property type="evidence" value="ECO:0007669"/>
    <property type="project" value="UniProtKB-KW"/>
</dbReference>
<feature type="domain" description="L,D-TPase catalytic" evidence="3">
    <location>
        <begin position="90"/>
        <end position="251"/>
    </location>
</feature>
<reference evidence="4 5" key="1">
    <citation type="journal article" date="2012" name="J. Bacteriol.">
        <title>Draft genome of Streptomyces tsukubaensis NRRL 18488, the producer of the clinically important immunosuppressant tacrolimus (FK506).</title>
        <authorList>
            <person name="Barreiro C."/>
            <person name="Prieto C."/>
            <person name="Sola-Landa A."/>
            <person name="Solera E."/>
            <person name="Martinez-Castro M."/>
            <person name="Perez-Redondo R."/>
            <person name="Garcia-Estrada C."/>
            <person name="Aparicio J.F."/>
            <person name="Fernandez-Martinez L.T."/>
            <person name="Santos-Aberturas J."/>
            <person name="Salehi-Najafabadi Z."/>
            <person name="Rodriguez-Garcia A."/>
            <person name="Tauch A."/>
            <person name="Martin J.F."/>
        </authorList>
    </citation>
    <scope>NUCLEOTIDE SEQUENCE [LARGE SCALE GENOMIC DNA]</scope>
    <source>
        <strain evidence="5">DSM 42081 / NBRC 108919 / NRRL 18488 / 9993</strain>
    </source>
</reference>
<evidence type="ECO:0000259" key="3">
    <source>
        <dbReference type="PROSITE" id="PS52029"/>
    </source>
</evidence>
<organism evidence="4 5">
    <name type="scientific">Streptomyces tsukubensis (strain DSM 42081 / NBRC 108919 / NRRL 18488 / 9993)</name>
    <dbReference type="NCBI Taxonomy" id="1114943"/>
    <lineage>
        <taxon>Bacteria</taxon>
        <taxon>Bacillati</taxon>
        <taxon>Actinomycetota</taxon>
        <taxon>Actinomycetes</taxon>
        <taxon>Kitasatosporales</taxon>
        <taxon>Streptomycetaceae</taxon>
        <taxon>Streptomyces</taxon>
    </lineage>
</organism>
<dbReference type="GO" id="GO:0008360">
    <property type="term" value="P:regulation of cell shape"/>
    <property type="evidence" value="ECO:0007669"/>
    <property type="project" value="UniProtKB-UniRule"/>
</dbReference>
<proteinExistence type="predicted"/>
<keyword evidence="1" id="KW-0961">Cell wall biogenesis/degradation</keyword>
<protein>
    <recommendedName>
        <fullName evidence="3">L,D-TPase catalytic domain-containing protein</fullName>
    </recommendedName>
</protein>
<evidence type="ECO:0000256" key="1">
    <source>
        <dbReference type="PROSITE-ProRule" id="PRU01373"/>
    </source>
</evidence>
<dbReference type="InterPro" id="IPR005490">
    <property type="entry name" value="LD_TPept_cat_dom"/>
</dbReference>
<evidence type="ECO:0000313" key="4">
    <source>
        <dbReference type="EMBL" id="QKM70938.1"/>
    </source>
</evidence>
<evidence type="ECO:0000313" key="5">
    <source>
        <dbReference type="Proteomes" id="UP000005940"/>
    </source>
</evidence>
<dbReference type="GO" id="GO:0016740">
    <property type="term" value="F:transferase activity"/>
    <property type="evidence" value="ECO:0007669"/>
    <property type="project" value="InterPro"/>
</dbReference>
<name>A0A7G3ULT2_STRT9</name>
<dbReference type="RefSeq" id="WP_130585257.1">
    <property type="nucleotide sequence ID" value="NZ_CP029159.1"/>
</dbReference>
<dbReference type="EMBL" id="CP029159">
    <property type="protein sequence ID" value="QKM70938.1"/>
    <property type="molecule type" value="Genomic_DNA"/>
</dbReference>
<keyword evidence="5" id="KW-1185">Reference proteome</keyword>